<feature type="domain" description="HTH cro/C1-type" evidence="1">
    <location>
        <begin position="16"/>
        <end position="45"/>
    </location>
</feature>
<evidence type="ECO:0000313" key="3">
    <source>
        <dbReference type="Proteomes" id="UP000183585"/>
    </source>
</evidence>
<dbReference type="SUPFAM" id="SSF47413">
    <property type="entry name" value="lambda repressor-like DNA-binding domains"/>
    <property type="match status" value="1"/>
</dbReference>
<name>A0A1C4XQJ0_9ACTN</name>
<dbReference type="AlphaFoldDB" id="A0A1C4XQJ0"/>
<reference evidence="3" key="1">
    <citation type="submission" date="2016-06" db="EMBL/GenBank/DDBJ databases">
        <authorList>
            <person name="Varghese N."/>
            <person name="Submissions Spin"/>
        </authorList>
    </citation>
    <scope>NUCLEOTIDE SEQUENCE [LARGE SCALE GENOMIC DNA]</scope>
    <source>
        <strain evidence="3">DSM 43168</strain>
    </source>
</reference>
<dbReference type="RefSeq" id="WP_074474585.1">
    <property type="nucleotide sequence ID" value="NZ_FMCT01000005.1"/>
</dbReference>
<dbReference type="Pfam" id="PF19054">
    <property type="entry name" value="DUF5753"/>
    <property type="match status" value="1"/>
</dbReference>
<evidence type="ECO:0000259" key="1">
    <source>
        <dbReference type="PROSITE" id="PS50943"/>
    </source>
</evidence>
<accession>A0A1C4XQJ0</accession>
<dbReference type="SMART" id="SM00530">
    <property type="entry name" value="HTH_XRE"/>
    <property type="match status" value="1"/>
</dbReference>
<dbReference type="Pfam" id="PF13560">
    <property type="entry name" value="HTH_31"/>
    <property type="match status" value="1"/>
</dbReference>
<sequence>MADVPSPVASFVVAEIRRARGTAGMTQEAFGRAAGFSASHVSSVEGSARALTMDFIRGADRAFNNGGLLERLVTQLGAASWFLPWLDAERGATQLRYFEPNLIPGLFQTEEYARAVLRLDPRLAEGEVEHRVSTRIERQAVLVREDPPQVVVVIDEHAVRRISEGAEKMMSEQLLQLVACAERPTTTVHVVPAEVGLHVGLSGPLSLAHLPDGRWLGHLENQLGGDVVDRPDGLATLFERWESVRSEALSRRQSLDLIKKVASQWT</sequence>
<evidence type="ECO:0000313" key="2">
    <source>
        <dbReference type="EMBL" id="SCF10361.1"/>
    </source>
</evidence>
<dbReference type="PROSITE" id="PS50943">
    <property type="entry name" value="HTH_CROC1"/>
    <property type="match status" value="1"/>
</dbReference>
<dbReference type="Proteomes" id="UP000183585">
    <property type="component" value="Unassembled WGS sequence"/>
</dbReference>
<dbReference type="CDD" id="cd00093">
    <property type="entry name" value="HTH_XRE"/>
    <property type="match status" value="1"/>
</dbReference>
<dbReference type="InterPro" id="IPR001387">
    <property type="entry name" value="Cro/C1-type_HTH"/>
</dbReference>
<keyword evidence="3" id="KW-1185">Reference proteome</keyword>
<dbReference type="InterPro" id="IPR043917">
    <property type="entry name" value="DUF5753"/>
</dbReference>
<dbReference type="GO" id="GO:0003677">
    <property type="term" value="F:DNA binding"/>
    <property type="evidence" value="ECO:0007669"/>
    <property type="project" value="InterPro"/>
</dbReference>
<dbReference type="Gene3D" id="1.10.260.40">
    <property type="entry name" value="lambda repressor-like DNA-binding domains"/>
    <property type="match status" value="1"/>
</dbReference>
<dbReference type="EMBL" id="FMCT01000005">
    <property type="protein sequence ID" value="SCF10361.1"/>
    <property type="molecule type" value="Genomic_DNA"/>
</dbReference>
<gene>
    <name evidence="2" type="ORF">GA0070563_10565</name>
</gene>
<organism evidence="2 3">
    <name type="scientific">Micromonospora carbonacea</name>
    <dbReference type="NCBI Taxonomy" id="47853"/>
    <lineage>
        <taxon>Bacteria</taxon>
        <taxon>Bacillati</taxon>
        <taxon>Actinomycetota</taxon>
        <taxon>Actinomycetes</taxon>
        <taxon>Micromonosporales</taxon>
        <taxon>Micromonosporaceae</taxon>
        <taxon>Micromonospora</taxon>
    </lineage>
</organism>
<proteinExistence type="predicted"/>
<dbReference type="InterPro" id="IPR010982">
    <property type="entry name" value="Lambda_DNA-bd_dom_sf"/>
</dbReference>
<protein>
    <submittedName>
        <fullName evidence="2">Helix-turn-helix domain</fullName>
    </submittedName>
</protein>